<evidence type="ECO:0000313" key="2">
    <source>
        <dbReference type="EMBL" id="MBD1271697.1"/>
    </source>
</evidence>
<dbReference type="EMBL" id="JACWMT010000003">
    <property type="protein sequence ID" value="MBD1271697.1"/>
    <property type="molecule type" value="Genomic_DNA"/>
</dbReference>
<comment type="caution">
    <text evidence="2">The sequence shown here is derived from an EMBL/GenBank/DDBJ whole genome shotgun (WGS) entry which is preliminary data.</text>
</comment>
<feature type="region of interest" description="Disordered" evidence="1">
    <location>
        <begin position="151"/>
        <end position="176"/>
    </location>
</feature>
<evidence type="ECO:0000313" key="4">
    <source>
        <dbReference type="Proteomes" id="UP000587211"/>
    </source>
</evidence>
<dbReference type="AlphaFoldDB" id="A0A8I0FW48"/>
<evidence type="ECO:0000313" key="5">
    <source>
        <dbReference type="Proteomes" id="UP000659061"/>
    </source>
</evidence>
<evidence type="ECO:0000256" key="1">
    <source>
        <dbReference type="SAM" id="MobiDB-lite"/>
    </source>
</evidence>
<name>A0A8I0FW48_9ACTN</name>
<keyword evidence="4" id="KW-1185">Reference proteome</keyword>
<dbReference type="EMBL" id="JACBZN010000001">
    <property type="protein sequence ID" value="NYI37556.1"/>
    <property type="molecule type" value="Genomic_DNA"/>
</dbReference>
<dbReference type="Proteomes" id="UP000587211">
    <property type="component" value="Unassembled WGS sequence"/>
</dbReference>
<dbReference type="Proteomes" id="UP000659061">
    <property type="component" value="Unassembled WGS sequence"/>
</dbReference>
<evidence type="ECO:0000313" key="3">
    <source>
        <dbReference type="EMBL" id="NYI37556.1"/>
    </source>
</evidence>
<proteinExistence type="predicted"/>
<reference evidence="3 4" key="1">
    <citation type="submission" date="2020-07" db="EMBL/GenBank/DDBJ databases">
        <title>Sequencing the genomes of 1000 actinobacteria strains.</title>
        <authorList>
            <person name="Klenk H.-P."/>
        </authorList>
    </citation>
    <scope>NUCLEOTIDE SEQUENCE [LARGE SCALE GENOMIC DNA]</scope>
    <source>
        <strain evidence="3 4">DSM 19087</strain>
    </source>
</reference>
<accession>A0A8I0FW48</accession>
<dbReference type="RefSeq" id="WP_179424057.1">
    <property type="nucleotide sequence ID" value="NZ_BAAAMP010000003.1"/>
</dbReference>
<feature type="compositionally biased region" description="Basic and acidic residues" evidence="1">
    <location>
        <begin position="164"/>
        <end position="175"/>
    </location>
</feature>
<sequence length="215" mass="23459">MTSTIEHRRTWWQRNRWGLVALPLALVLALAAGSSRLQDYWWAKGFHSPAPVEASQAHLVDEYDDGHLRYPIEARYTVNAFEPADDVTLIGGDPLPDGVRAWRLRLDVSADPDVSLVGCTVAVVDAAGNLHGESDSGLPLDGARFSSCVPNATPGPQAELGSTEEPRLREGDEPRPASFTTETLFVLPAEAEPTAVRLWYFLPRYVELPVDGSAA</sequence>
<protein>
    <submittedName>
        <fullName evidence="2">Uncharacterized protein</fullName>
    </submittedName>
</protein>
<reference evidence="2" key="2">
    <citation type="submission" date="2020-09" db="EMBL/GenBank/DDBJ databases">
        <title>Novel species in genus Aeromicrobium.</title>
        <authorList>
            <person name="Zhang G."/>
        </authorList>
    </citation>
    <scope>NUCLEOTIDE SEQUENCE</scope>
    <source>
        <strain evidence="2">SSW1-57</strain>
    </source>
</reference>
<gene>
    <name evidence="3" type="ORF">BJ975_000931</name>
    <name evidence="2" type="ORF">IDH50_15740</name>
</gene>
<organism evidence="2 5">
    <name type="scientific">Aeromicrobium tamlense</name>
    <dbReference type="NCBI Taxonomy" id="375541"/>
    <lineage>
        <taxon>Bacteria</taxon>
        <taxon>Bacillati</taxon>
        <taxon>Actinomycetota</taxon>
        <taxon>Actinomycetes</taxon>
        <taxon>Propionibacteriales</taxon>
        <taxon>Nocardioidaceae</taxon>
        <taxon>Aeromicrobium</taxon>
    </lineage>
</organism>